<name>A0A2V4A2W7_9BACT</name>
<evidence type="ECO:0008006" key="3">
    <source>
        <dbReference type="Google" id="ProtNLM"/>
    </source>
</evidence>
<reference evidence="1 2" key="1">
    <citation type="submission" date="2018-05" db="EMBL/GenBank/DDBJ databases">
        <title>Marinifilum breve JC075T sp. nov., a marine bacterium isolated from Yongle Blue Hole in the South China Sea.</title>
        <authorList>
            <person name="Fu T."/>
        </authorList>
    </citation>
    <scope>NUCLEOTIDE SEQUENCE [LARGE SCALE GENOMIC DNA]</scope>
    <source>
        <strain evidence="1 2">JC075</strain>
    </source>
</reference>
<dbReference type="Proteomes" id="UP000248079">
    <property type="component" value="Unassembled WGS sequence"/>
</dbReference>
<comment type="caution">
    <text evidence="1">The sequence shown here is derived from an EMBL/GenBank/DDBJ whole genome shotgun (WGS) entry which is preliminary data.</text>
</comment>
<evidence type="ECO:0000313" key="1">
    <source>
        <dbReference type="EMBL" id="PXY02992.1"/>
    </source>
</evidence>
<gene>
    <name evidence="1" type="ORF">DF185_02550</name>
</gene>
<accession>A0A2V4A2W7</accession>
<dbReference type="OrthoDB" id="9811523at2"/>
<dbReference type="Gene3D" id="3.40.50.11190">
    <property type="match status" value="1"/>
</dbReference>
<dbReference type="AlphaFoldDB" id="A0A2V4A2W7"/>
<dbReference type="Gene3D" id="3.40.50.2000">
    <property type="entry name" value="Glycogen Phosphorylase B"/>
    <property type="match status" value="1"/>
</dbReference>
<evidence type="ECO:0000313" key="2">
    <source>
        <dbReference type="Proteomes" id="UP000248079"/>
    </source>
</evidence>
<dbReference type="EMBL" id="QFLI01000001">
    <property type="protein sequence ID" value="PXY02992.1"/>
    <property type="molecule type" value="Genomic_DNA"/>
</dbReference>
<sequence length="326" mass="37088">MLRYIILTEGGGKYGLGHVARCISFYDAIEQQGDDVAFVIQGDRSVDKLIGNRKVFFKDWHSNLSEILENISKSSAIIVDSYYLSQMDADLLSSCGVKVLIIEDFLRLNYTDTTIVDWSLGAEYLSCYSNKEKTNTYLLGTTYLALRKPFWNVATEGRNSYNSLLITMGGSDIRKLSSSLLSSIKCNFPYLHINVVIGPSFENISEFQDLKMDNVDMYFSPNEEEMCEIMAQSDFAISGGGQTLYELYAMGLSIIAIELIENQHDELKKWKEYSMLQFAGKWNDSNLLERVNESISKHLDCSDCFMSRRKQPIDTKGVFRILNSFN</sequence>
<organism evidence="1 2">
    <name type="scientific">Marinifilum breve</name>
    <dbReference type="NCBI Taxonomy" id="2184082"/>
    <lineage>
        <taxon>Bacteria</taxon>
        <taxon>Pseudomonadati</taxon>
        <taxon>Bacteroidota</taxon>
        <taxon>Bacteroidia</taxon>
        <taxon>Marinilabiliales</taxon>
        <taxon>Marinifilaceae</taxon>
    </lineage>
</organism>
<proteinExistence type="predicted"/>
<keyword evidence="2" id="KW-1185">Reference proteome</keyword>
<dbReference type="RefSeq" id="WP_110359149.1">
    <property type="nucleotide sequence ID" value="NZ_QFLI01000001.1"/>
</dbReference>
<protein>
    <recommendedName>
        <fullName evidence="3">UDP-2,4-diacetamido-2,4, 6-trideoxy-beta-L-altropyranose hydrolase</fullName>
    </recommendedName>
</protein>